<dbReference type="AlphaFoldDB" id="D6WLX2"/>
<dbReference type="InParanoid" id="D6WLX2"/>
<evidence type="ECO:0000313" key="1">
    <source>
        <dbReference type="EMBL" id="EFA04180.1"/>
    </source>
</evidence>
<evidence type="ECO:0000313" key="2">
    <source>
        <dbReference type="Proteomes" id="UP000007266"/>
    </source>
</evidence>
<protein>
    <submittedName>
        <fullName evidence="1">Uncharacterized protein</fullName>
    </submittedName>
</protein>
<dbReference type="Proteomes" id="UP000007266">
    <property type="component" value="Linkage group 5"/>
</dbReference>
<sequence>MTEAKWLTGEETNITFAEPFGNIISGLMDAEPFITRKLPFPETISVANPSSKKLPSPKFANLATWIVLSGKQLRCGILYIIEEPKGNSYGRSDGPATTYCRITVLIYSPGTYRKPGAPSSSLSEYGESRSEHKSKRINHGGTYLCHGMSHTCLIGAMAPPKFYQ</sequence>
<gene>
    <name evidence="1" type="primary">GLEAN_14429</name>
    <name evidence="1" type="ORF">TcasGA2_TC014429</name>
</gene>
<proteinExistence type="predicted"/>
<dbReference type="EMBL" id="KQ971343">
    <property type="protein sequence ID" value="EFA04180.1"/>
    <property type="molecule type" value="Genomic_DNA"/>
</dbReference>
<reference evidence="1 2" key="2">
    <citation type="journal article" date="2010" name="Nucleic Acids Res.">
        <title>BeetleBase in 2010: revisions to provide comprehensive genomic information for Tribolium castaneum.</title>
        <authorList>
            <person name="Kim H.S."/>
            <person name="Murphy T."/>
            <person name="Xia J."/>
            <person name="Caragea D."/>
            <person name="Park Y."/>
            <person name="Beeman R.W."/>
            <person name="Lorenzen M.D."/>
            <person name="Butcher S."/>
            <person name="Manak J.R."/>
            <person name="Brown S.J."/>
        </authorList>
    </citation>
    <scope>GENOME REANNOTATION</scope>
    <source>
        <strain evidence="1 2">Georgia GA2</strain>
    </source>
</reference>
<dbReference type="HOGENOM" id="CLU_1621164_0_0_1"/>
<keyword evidence="2" id="KW-1185">Reference proteome</keyword>
<name>D6WLX2_TRICA</name>
<accession>D6WLX2</accession>
<organism evidence="1 2">
    <name type="scientific">Tribolium castaneum</name>
    <name type="common">Red flour beetle</name>
    <dbReference type="NCBI Taxonomy" id="7070"/>
    <lineage>
        <taxon>Eukaryota</taxon>
        <taxon>Metazoa</taxon>
        <taxon>Ecdysozoa</taxon>
        <taxon>Arthropoda</taxon>
        <taxon>Hexapoda</taxon>
        <taxon>Insecta</taxon>
        <taxon>Pterygota</taxon>
        <taxon>Neoptera</taxon>
        <taxon>Endopterygota</taxon>
        <taxon>Coleoptera</taxon>
        <taxon>Polyphaga</taxon>
        <taxon>Cucujiformia</taxon>
        <taxon>Tenebrionidae</taxon>
        <taxon>Tenebrionidae incertae sedis</taxon>
        <taxon>Tribolium</taxon>
    </lineage>
</organism>
<reference evidence="1 2" key="1">
    <citation type="journal article" date="2008" name="Nature">
        <title>The genome of the model beetle and pest Tribolium castaneum.</title>
        <authorList>
            <consortium name="Tribolium Genome Sequencing Consortium"/>
            <person name="Richards S."/>
            <person name="Gibbs R.A."/>
            <person name="Weinstock G.M."/>
            <person name="Brown S.J."/>
            <person name="Denell R."/>
            <person name="Beeman R.W."/>
            <person name="Gibbs R."/>
            <person name="Beeman R.W."/>
            <person name="Brown S.J."/>
            <person name="Bucher G."/>
            <person name="Friedrich M."/>
            <person name="Grimmelikhuijzen C.J."/>
            <person name="Klingler M."/>
            <person name="Lorenzen M."/>
            <person name="Richards S."/>
            <person name="Roth S."/>
            <person name="Schroder R."/>
            <person name="Tautz D."/>
            <person name="Zdobnov E.M."/>
            <person name="Muzny D."/>
            <person name="Gibbs R.A."/>
            <person name="Weinstock G.M."/>
            <person name="Attaway T."/>
            <person name="Bell S."/>
            <person name="Buhay C.J."/>
            <person name="Chandrabose M.N."/>
            <person name="Chavez D."/>
            <person name="Clerk-Blankenburg K.P."/>
            <person name="Cree A."/>
            <person name="Dao M."/>
            <person name="Davis C."/>
            <person name="Chacko J."/>
            <person name="Dinh H."/>
            <person name="Dugan-Rocha S."/>
            <person name="Fowler G."/>
            <person name="Garner T.T."/>
            <person name="Garnes J."/>
            <person name="Gnirke A."/>
            <person name="Hawes A."/>
            <person name="Hernandez J."/>
            <person name="Hines S."/>
            <person name="Holder M."/>
            <person name="Hume J."/>
            <person name="Jhangiani S.N."/>
            <person name="Joshi V."/>
            <person name="Khan Z.M."/>
            <person name="Jackson L."/>
            <person name="Kovar C."/>
            <person name="Kowis A."/>
            <person name="Lee S."/>
            <person name="Lewis L.R."/>
            <person name="Margolis J."/>
            <person name="Morgan M."/>
            <person name="Nazareth L.V."/>
            <person name="Nguyen N."/>
            <person name="Okwuonu G."/>
            <person name="Parker D."/>
            <person name="Richards S."/>
            <person name="Ruiz S.J."/>
            <person name="Santibanez J."/>
            <person name="Savard J."/>
            <person name="Scherer S.E."/>
            <person name="Schneider B."/>
            <person name="Sodergren E."/>
            <person name="Tautz D."/>
            <person name="Vattahil S."/>
            <person name="Villasana D."/>
            <person name="White C.S."/>
            <person name="Wright R."/>
            <person name="Park Y."/>
            <person name="Beeman R.W."/>
            <person name="Lord J."/>
            <person name="Oppert B."/>
            <person name="Lorenzen M."/>
            <person name="Brown S."/>
            <person name="Wang L."/>
            <person name="Savard J."/>
            <person name="Tautz D."/>
            <person name="Richards S."/>
            <person name="Weinstock G."/>
            <person name="Gibbs R.A."/>
            <person name="Liu Y."/>
            <person name="Worley K."/>
            <person name="Weinstock G."/>
            <person name="Elsik C.G."/>
            <person name="Reese J.T."/>
            <person name="Elhaik E."/>
            <person name="Landan G."/>
            <person name="Graur D."/>
            <person name="Arensburger P."/>
            <person name="Atkinson P."/>
            <person name="Beeman R.W."/>
            <person name="Beidler J."/>
            <person name="Brown S.J."/>
            <person name="Demuth J.P."/>
            <person name="Drury D.W."/>
            <person name="Du Y.Z."/>
            <person name="Fujiwara H."/>
            <person name="Lorenzen M."/>
            <person name="Maselli V."/>
            <person name="Osanai M."/>
            <person name="Park Y."/>
            <person name="Robertson H.M."/>
            <person name="Tu Z."/>
            <person name="Wang J.J."/>
            <person name="Wang S."/>
            <person name="Richards S."/>
            <person name="Song H."/>
            <person name="Zhang L."/>
            <person name="Sodergren E."/>
            <person name="Werner D."/>
            <person name="Stanke M."/>
            <person name="Morgenstern B."/>
            <person name="Solovyev V."/>
            <person name="Kosarev P."/>
            <person name="Brown G."/>
            <person name="Chen H.C."/>
            <person name="Ermolaeva O."/>
            <person name="Hlavina W."/>
            <person name="Kapustin Y."/>
            <person name="Kiryutin B."/>
            <person name="Kitts P."/>
            <person name="Maglott D."/>
            <person name="Pruitt K."/>
            <person name="Sapojnikov V."/>
            <person name="Souvorov A."/>
            <person name="Mackey A.J."/>
            <person name="Waterhouse R.M."/>
            <person name="Wyder S."/>
            <person name="Zdobnov E.M."/>
            <person name="Zdobnov E.M."/>
            <person name="Wyder S."/>
            <person name="Kriventseva E.V."/>
            <person name="Kadowaki T."/>
            <person name="Bork P."/>
            <person name="Aranda M."/>
            <person name="Bao R."/>
            <person name="Beermann A."/>
            <person name="Berns N."/>
            <person name="Bolognesi R."/>
            <person name="Bonneton F."/>
            <person name="Bopp D."/>
            <person name="Brown S.J."/>
            <person name="Bucher G."/>
            <person name="Butts T."/>
            <person name="Chaumot A."/>
            <person name="Denell R.E."/>
            <person name="Ferrier D.E."/>
            <person name="Friedrich M."/>
            <person name="Gordon C.M."/>
            <person name="Jindra M."/>
            <person name="Klingler M."/>
            <person name="Lan Q."/>
            <person name="Lattorff H.M."/>
            <person name="Laudet V."/>
            <person name="von Levetsow C."/>
            <person name="Liu Z."/>
            <person name="Lutz R."/>
            <person name="Lynch J.A."/>
            <person name="da Fonseca R.N."/>
            <person name="Posnien N."/>
            <person name="Reuter R."/>
            <person name="Roth S."/>
            <person name="Savard J."/>
            <person name="Schinko J.B."/>
            <person name="Schmitt C."/>
            <person name="Schoppmeier M."/>
            <person name="Schroder R."/>
            <person name="Shippy T.D."/>
            <person name="Simonnet F."/>
            <person name="Marques-Souza H."/>
            <person name="Tautz D."/>
            <person name="Tomoyasu Y."/>
            <person name="Trauner J."/>
            <person name="Van der Zee M."/>
            <person name="Vervoort M."/>
            <person name="Wittkopp N."/>
            <person name="Wimmer E.A."/>
            <person name="Yang X."/>
            <person name="Jones A.K."/>
            <person name="Sattelle D.B."/>
            <person name="Ebert P.R."/>
            <person name="Nelson D."/>
            <person name="Scott J.G."/>
            <person name="Beeman R.W."/>
            <person name="Muthukrishnan S."/>
            <person name="Kramer K.J."/>
            <person name="Arakane Y."/>
            <person name="Beeman R.W."/>
            <person name="Zhu Q."/>
            <person name="Hogenkamp D."/>
            <person name="Dixit R."/>
            <person name="Oppert B."/>
            <person name="Jiang H."/>
            <person name="Zou Z."/>
            <person name="Marshall J."/>
            <person name="Elpidina E."/>
            <person name="Vinokurov K."/>
            <person name="Oppert C."/>
            <person name="Zou Z."/>
            <person name="Evans J."/>
            <person name="Lu Z."/>
            <person name="Zhao P."/>
            <person name="Sumathipala N."/>
            <person name="Altincicek B."/>
            <person name="Vilcinskas A."/>
            <person name="Williams M."/>
            <person name="Hultmark D."/>
            <person name="Hetru C."/>
            <person name="Jiang H."/>
            <person name="Grimmelikhuijzen C.J."/>
            <person name="Hauser F."/>
            <person name="Cazzamali G."/>
            <person name="Williamson M."/>
            <person name="Park Y."/>
            <person name="Li B."/>
            <person name="Tanaka Y."/>
            <person name="Predel R."/>
            <person name="Neupert S."/>
            <person name="Schachtner J."/>
            <person name="Verleyen P."/>
            <person name="Raible F."/>
            <person name="Bork P."/>
            <person name="Friedrich M."/>
            <person name="Walden K.K."/>
            <person name="Robertson H.M."/>
            <person name="Angeli S."/>
            <person name="Foret S."/>
            <person name="Bucher G."/>
            <person name="Schuetz S."/>
            <person name="Maleszka R."/>
            <person name="Wimmer E.A."/>
            <person name="Beeman R.W."/>
            <person name="Lorenzen M."/>
            <person name="Tomoyasu Y."/>
            <person name="Miller S.C."/>
            <person name="Grossmann D."/>
            <person name="Bucher G."/>
        </authorList>
    </citation>
    <scope>NUCLEOTIDE SEQUENCE [LARGE SCALE GENOMIC DNA]</scope>
    <source>
        <strain evidence="1 2">Georgia GA2</strain>
    </source>
</reference>